<keyword evidence="3" id="KW-1185">Reference proteome</keyword>
<sequence>MKELDLCVRMTRTEFDEKNQTCKMFKIQDYSTYEVGQMVYMNGSHYIKTNGTTSCNFSMGEGWKTVVVTESVFTKGNQDFDANGQPYTATNPAPVEG</sequence>
<evidence type="ECO:0000313" key="2">
    <source>
        <dbReference type="EMBL" id="KXL52816.1"/>
    </source>
</evidence>
<dbReference type="STRING" id="36847.CLNEO_18390"/>
<gene>
    <name evidence="2" type="ORF">CLNEO_18390</name>
</gene>
<accession>A0A136WE70</accession>
<comment type="caution">
    <text evidence="2">The sequence shown here is derived from an EMBL/GenBank/DDBJ whole genome shotgun (WGS) entry which is preliminary data.</text>
</comment>
<organism evidence="2 3">
    <name type="scientific">Anaerotignum neopropionicum</name>
    <dbReference type="NCBI Taxonomy" id="36847"/>
    <lineage>
        <taxon>Bacteria</taxon>
        <taxon>Bacillati</taxon>
        <taxon>Bacillota</taxon>
        <taxon>Clostridia</taxon>
        <taxon>Lachnospirales</taxon>
        <taxon>Anaerotignaceae</taxon>
        <taxon>Anaerotignum</taxon>
    </lineage>
</organism>
<dbReference type="RefSeq" id="WP_066087825.1">
    <property type="nucleotide sequence ID" value="NZ_LRVM01000005.1"/>
</dbReference>
<proteinExistence type="predicted"/>
<evidence type="ECO:0000313" key="3">
    <source>
        <dbReference type="Proteomes" id="UP000070539"/>
    </source>
</evidence>
<dbReference type="EMBL" id="LRVM01000005">
    <property type="protein sequence ID" value="KXL52816.1"/>
    <property type="molecule type" value="Genomic_DNA"/>
</dbReference>
<dbReference type="Proteomes" id="UP000070539">
    <property type="component" value="Unassembled WGS sequence"/>
</dbReference>
<feature type="region of interest" description="Disordered" evidence="1">
    <location>
        <begin position="76"/>
        <end position="97"/>
    </location>
</feature>
<name>A0A136WE70_9FIRM</name>
<evidence type="ECO:0000256" key="1">
    <source>
        <dbReference type="SAM" id="MobiDB-lite"/>
    </source>
</evidence>
<reference evidence="2 3" key="1">
    <citation type="submission" date="2016-01" db="EMBL/GenBank/DDBJ databases">
        <title>Genome sequence of Clostridium neopropionicum X4, DSM-3847.</title>
        <authorList>
            <person name="Poehlein A."/>
            <person name="Beck M.H."/>
            <person name="Bengelsdorf F.R."/>
            <person name="Daniel R."/>
            <person name="Duerre P."/>
        </authorList>
    </citation>
    <scope>NUCLEOTIDE SEQUENCE [LARGE SCALE GENOMIC DNA]</scope>
    <source>
        <strain evidence="2 3">DSM-3847</strain>
    </source>
</reference>
<protein>
    <submittedName>
        <fullName evidence="2">Uncharacterized protein</fullName>
    </submittedName>
</protein>
<dbReference type="AlphaFoldDB" id="A0A136WE70"/>